<dbReference type="InterPro" id="IPR009057">
    <property type="entry name" value="Homeodomain-like_sf"/>
</dbReference>
<keyword evidence="3" id="KW-0804">Transcription</keyword>
<dbReference type="Gene3D" id="1.10.10.60">
    <property type="entry name" value="Homeodomain-like"/>
    <property type="match status" value="1"/>
</dbReference>
<dbReference type="RefSeq" id="WP_344369542.1">
    <property type="nucleotide sequence ID" value="NZ_BAAAPW010000001.1"/>
</dbReference>
<organism evidence="6 7">
    <name type="scientific">Agromyces tropicus</name>
    <dbReference type="NCBI Taxonomy" id="555371"/>
    <lineage>
        <taxon>Bacteria</taxon>
        <taxon>Bacillati</taxon>
        <taxon>Actinomycetota</taxon>
        <taxon>Actinomycetes</taxon>
        <taxon>Micrococcales</taxon>
        <taxon>Microbacteriaceae</taxon>
        <taxon>Agromyces</taxon>
    </lineage>
</organism>
<keyword evidence="7" id="KW-1185">Reference proteome</keyword>
<protein>
    <submittedName>
        <fullName evidence="6">TetR/AcrR family transcriptional regulator</fullName>
    </submittedName>
</protein>
<sequence length="235" mass="25800">MSDEVSGWRAAAVALRQRVDAYDGAAQTEGRMHILRAFLGLATRDGYTAVTMRSLARELNIKAPSLYSHFPGGRDELVSEVLRWHHNRFYRSILEAIEGAESADAAWETLVSEHVERQLEMPEYDMIDLLIWTDRLSNILAPDVREEVAELHRLYALVFVATAVDVGHRGDTSQAVEMVMTMLDGVSRWSGWDGTAESLHGAVESARSVARAILDAPLAGSADPVGAVGMRPAAN</sequence>
<accession>A0ABN2U1S1</accession>
<dbReference type="PANTHER" id="PTHR47506:SF6">
    <property type="entry name" value="HTH-TYPE TRANSCRIPTIONAL REPRESSOR NEMR"/>
    <property type="match status" value="1"/>
</dbReference>
<evidence type="ECO:0000313" key="7">
    <source>
        <dbReference type="Proteomes" id="UP001501196"/>
    </source>
</evidence>
<dbReference type="Proteomes" id="UP001501196">
    <property type="component" value="Unassembled WGS sequence"/>
</dbReference>
<dbReference type="EMBL" id="BAAAPW010000001">
    <property type="protein sequence ID" value="GAA2026663.1"/>
    <property type="molecule type" value="Genomic_DNA"/>
</dbReference>
<dbReference type="SUPFAM" id="SSF46689">
    <property type="entry name" value="Homeodomain-like"/>
    <property type="match status" value="1"/>
</dbReference>
<comment type="caution">
    <text evidence="6">The sequence shown here is derived from an EMBL/GenBank/DDBJ whole genome shotgun (WGS) entry which is preliminary data.</text>
</comment>
<dbReference type="Gene3D" id="1.10.357.10">
    <property type="entry name" value="Tetracycline Repressor, domain 2"/>
    <property type="match status" value="1"/>
</dbReference>
<evidence type="ECO:0000256" key="3">
    <source>
        <dbReference type="ARBA" id="ARBA00023163"/>
    </source>
</evidence>
<dbReference type="PROSITE" id="PS50977">
    <property type="entry name" value="HTH_TETR_2"/>
    <property type="match status" value="1"/>
</dbReference>
<dbReference type="InterPro" id="IPR001647">
    <property type="entry name" value="HTH_TetR"/>
</dbReference>
<proteinExistence type="predicted"/>
<dbReference type="PANTHER" id="PTHR47506">
    <property type="entry name" value="TRANSCRIPTIONAL REGULATORY PROTEIN"/>
    <property type="match status" value="1"/>
</dbReference>
<name>A0ABN2U1S1_9MICO</name>
<feature type="domain" description="HTH tetR-type" evidence="5">
    <location>
        <begin position="28"/>
        <end position="88"/>
    </location>
</feature>
<keyword evidence="1" id="KW-0805">Transcription regulation</keyword>
<evidence type="ECO:0000313" key="6">
    <source>
        <dbReference type="EMBL" id="GAA2026663.1"/>
    </source>
</evidence>
<reference evidence="6 7" key="1">
    <citation type="journal article" date="2019" name="Int. J. Syst. Evol. Microbiol.">
        <title>The Global Catalogue of Microorganisms (GCM) 10K type strain sequencing project: providing services to taxonomists for standard genome sequencing and annotation.</title>
        <authorList>
            <consortium name="The Broad Institute Genomics Platform"/>
            <consortium name="The Broad Institute Genome Sequencing Center for Infectious Disease"/>
            <person name="Wu L."/>
            <person name="Ma J."/>
        </authorList>
    </citation>
    <scope>NUCLEOTIDE SEQUENCE [LARGE SCALE GENOMIC DNA]</scope>
    <source>
        <strain evidence="6 7">JCM 15672</strain>
    </source>
</reference>
<gene>
    <name evidence="6" type="ORF">GCM10009819_07360</name>
</gene>
<evidence type="ECO:0000259" key="5">
    <source>
        <dbReference type="PROSITE" id="PS50977"/>
    </source>
</evidence>
<feature type="DNA-binding region" description="H-T-H motif" evidence="4">
    <location>
        <begin position="51"/>
        <end position="70"/>
    </location>
</feature>
<evidence type="ECO:0000256" key="2">
    <source>
        <dbReference type="ARBA" id="ARBA00023125"/>
    </source>
</evidence>
<keyword evidence="2 4" id="KW-0238">DNA-binding</keyword>
<dbReference type="Pfam" id="PF00440">
    <property type="entry name" value="TetR_N"/>
    <property type="match status" value="1"/>
</dbReference>
<evidence type="ECO:0000256" key="1">
    <source>
        <dbReference type="ARBA" id="ARBA00023015"/>
    </source>
</evidence>
<evidence type="ECO:0000256" key="4">
    <source>
        <dbReference type="PROSITE-ProRule" id="PRU00335"/>
    </source>
</evidence>